<reference evidence="2" key="1">
    <citation type="submission" date="2017-09" db="EMBL/GenBank/DDBJ databases">
        <title>Brachybacterium sp. VM2412.</title>
        <authorList>
            <person name="Tak E.J."/>
            <person name="Bae J.-W."/>
        </authorList>
    </citation>
    <scope>NUCLEOTIDE SEQUENCE [LARGE SCALE GENOMIC DNA]</scope>
    <source>
        <strain evidence="2">VM2412</strain>
    </source>
</reference>
<protein>
    <submittedName>
        <fullName evidence="1">Uncharacterized protein</fullName>
    </submittedName>
</protein>
<dbReference type="EMBL" id="CP023563">
    <property type="protein sequence ID" value="ATG51923.1"/>
    <property type="molecule type" value="Genomic_DNA"/>
</dbReference>
<name>A0A291GMZ8_9MICO</name>
<accession>A0A291GMZ8</accession>
<dbReference type="AlphaFoldDB" id="A0A291GMZ8"/>
<keyword evidence="2" id="KW-1185">Reference proteome</keyword>
<sequence length="109" mass="11374">MTEMHDDAARQIVHQLRARMFTDTLSGCPATQSRYFETAERLTPVLDVQAVLGGAADGGPLIHVGDVALTPAGAAALRDHLGVLLHVLSDDGDPAALQDPTAYGNDALG</sequence>
<dbReference type="RefSeq" id="WP_096803041.1">
    <property type="nucleotide sequence ID" value="NZ_CP023563.1"/>
</dbReference>
<organism evidence="1 2">
    <name type="scientific">Brachybacterium vulturis</name>
    <dbReference type="NCBI Taxonomy" id="2017484"/>
    <lineage>
        <taxon>Bacteria</taxon>
        <taxon>Bacillati</taxon>
        <taxon>Actinomycetota</taxon>
        <taxon>Actinomycetes</taxon>
        <taxon>Micrococcales</taxon>
        <taxon>Dermabacteraceae</taxon>
        <taxon>Brachybacterium</taxon>
    </lineage>
</organism>
<dbReference type="OrthoDB" id="4794116at2"/>
<gene>
    <name evidence="1" type="ORF">CFK38_10640</name>
</gene>
<proteinExistence type="predicted"/>
<evidence type="ECO:0000313" key="1">
    <source>
        <dbReference type="EMBL" id="ATG51923.1"/>
    </source>
</evidence>
<dbReference type="Proteomes" id="UP000218165">
    <property type="component" value="Chromosome"/>
</dbReference>
<dbReference type="KEGG" id="brz:CFK38_10640"/>
<evidence type="ECO:0000313" key="2">
    <source>
        <dbReference type="Proteomes" id="UP000218165"/>
    </source>
</evidence>